<evidence type="ECO:0000259" key="15">
    <source>
        <dbReference type="SMART" id="SM00936"/>
    </source>
</evidence>
<keyword evidence="9" id="KW-0133">Cell shape</keyword>
<evidence type="ECO:0000256" key="8">
    <source>
        <dbReference type="ARBA" id="ARBA00022801"/>
    </source>
</evidence>
<keyword evidence="7 14" id="KW-0732">Signal</keyword>
<dbReference type="SUPFAM" id="SSF69189">
    <property type="entry name" value="Penicillin-binding protein associated domain"/>
    <property type="match status" value="1"/>
</dbReference>
<comment type="caution">
    <text evidence="16">The sequence shown here is derived from an EMBL/GenBank/DDBJ whole genome shotgun (WGS) entry which is preliminary data.</text>
</comment>
<evidence type="ECO:0000256" key="1">
    <source>
        <dbReference type="ARBA" id="ARBA00003217"/>
    </source>
</evidence>
<evidence type="ECO:0000256" key="14">
    <source>
        <dbReference type="SAM" id="SignalP"/>
    </source>
</evidence>
<keyword evidence="11" id="KW-0961">Cell wall biogenesis/degradation</keyword>
<keyword evidence="6" id="KW-0645">Protease</keyword>
<feature type="chain" id="PRO_5046232533" description="serine-type D-Ala-D-Ala carboxypeptidase" evidence="14">
    <location>
        <begin position="31"/>
        <end position="404"/>
    </location>
</feature>
<comment type="catalytic activity">
    <reaction evidence="12">
        <text>Preferential cleavage: (Ac)2-L-Lys-D-Ala-|-D-Ala. Also transpeptidation of peptidyl-alanyl moieties that are N-acyl substituents of D-alanine.</text>
        <dbReference type="EC" id="3.4.16.4"/>
    </reaction>
</comment>
<keyword evidence="8" id="KW-0378">Hydrolase</keyword>
<evidence type="ECO:0000256" key="4">
    <source>
        <dbReference type="ARBA" id="ARBA00012448"/>
    </source>
</evidence>
<proteinExistence type="inferred from homology"/>
<keyword evidence="5 16" id="KW-0121">Carboxypeptidase</keyword>
<accession>A0ABT3WWV6</accession>
<gene>
    <name evidence="16" type="ORF">OS242_04015</name>
</gene>
<evidence type="ECO:0000256" key="12">
    <source>
        <dbReference type="ARBA" id="ARBA00034000"/>
    </source>
</evidence>
<dbReference type="InterPro" id="IPR001967">
    <property type="entry name" value="Peptidase_S11_N"/>
</dbReference>
<protein>
    <recommendedName>
        <fullName evidence="4">serine-type D-Ala-D-Ala carboxypeptidase</fullName>
        <ecNumber evidence="4">3.4.16.4</ecNumber>
    </recommendedName>
</protein>
<dbReference type="SUPFAM" id="SSF56601">
    <property type="entry name" value="beta-lactamase/transpeptidase-like"/>
    <property type="match status" value="1"/>
</dbReference>
<dbReference type="EC" id="3.4.16.4" evidence="4"/>
<evidence type="ECO:0000313" key="16">
    <source>
        <dbReference type="EMBL" id="MCX7569124.1"/>
    </source>
</evidence>
<name>A0ABT3WWV6_9BACL</name>
<evidence type="ECO:0000256" key="3">
    <source>
        <dbReference type="ARBA" id="ARBA00007164"/>
    </source>
</evidence>
<evidence type="ECO:0000256" key="11">
    <source>
        <dbReference type="ARBA" id="ARBA00023316"/>
    </source>
</evidence>
<comment type="function">
    <text evidence="1">Removes C-terminal D-alanyl residues from sugar-peptide cell wall precursors.</text>
</comment>
<dbReference type="Gene3D" id="3.40.710.10">
    <property type="entry name" value="DD-peptidase/beta-lactamase superfamily"/>
    <property type="match status" value="1"/>
</dbReference>
<evidence type="ECO:0000256" key="7">
    <source>
        <dbReference type="ARBA" id="ARBA00022729"/>
    </source>
</evidence>
<keyword evidence="10" id="KW-0573">Peptidoglycan synthesis</keyword>
<dbReference type="Proteomes" id="UP001208017">
    <property type="component" value="Unassembled WGS sequence"/>
</dbReference>
<evidence type="ECO:0000256" key="5">
    <source>
        <dbReference type="ARBA" id="ARBA00022645"/>
    </source>
</evidence>
<reference evidence="16 17" key="1">
    <citation type="submission" date="2022-11" db="EMBL/GenBank/DDBJ databases">
        <title>Study of microbial diversity in lake waters.</title>
        <authorList>
            <person name="Zhang J."/>
        </authorList>
    </citation>
    <scope>NUCLEOTIDE SEQUENCE [LARGE SCALE GENOMIC DNA]</scope>
    <source>
        <strain evidence="16 17">DT12</strain>
    </source>
</reference>
<dbReference type="SMART" id="SM00936">
    <property type="entry name" value="PBP5_C"/>
    <property type="match status" value="1"/>
</dbReference>
<comment type="similarity">
    <text evidence="3 13">Belongs to the peptidase S11 family.</text>
</comment>
<dbReference type="InterPro" id="IPR015956">
    <property type="entry name" value="Peniciliin-bd_prot_C_sf"/>
</dbReference>
<dbReference type="InterPro" id="IPR037167">
    <property type="entry name" value="Peptidase_S11_C_sf"/>
</dbReference>
<dbReference type="GO" id="GO:0004180">
    <property type="term" value="F:carboxypeptidase activity"/>
    <property type="evidence" value="ECO:0007669"/>
    <property type="project" value="UniProtKB-KW"/>
</dbReference>
<evidence type="ECO:0000256" key="6">
    <source>
        <dbReference type="ARBA" id="ARBA00022670"/>
    </source>
</evidence>
<comment type="pathway">
    <text evidence="2">Cell wall biogenesis; peptidoglycan biosynthesis.</text>
</comment>
<sequence length="404" mass="43988">MSLLKKSFFNTAAVVCATALIFGPSAPALAEKDAKKPDAPQAQPAALAKEAGSAILLDAATGTVLFEKNSHEKLPPASVTKVMTMLLIMDAVKDGKVKFEDKIRTSEYAASMGGSQIFLEPGEEMTLDEMFKGIAVASANDAAVAVAEHIAGSEQEFVAMMNKRAQELGCADTHFNNVNGLPTDNHYTSAHDLAIMSRELLKHEGVTKYTAVYEDHLRKSSAKPFWLVNTNKLVKFYNGMDGLKTGYTAEAKYCLSATAERNGFRLVAVVMGEPTSPTRNAEISQMMDYGFANYKSEVLYKQGEVVEKVKIDKGKIAELPLVANDTVGILMKKGEKKEAYQKLVALKEDIKAPVKKGQVIGQVTVKQGEKEVAKVDLVAGVDVGEANMWELFKRTVEKWMTFGE</sequence>
<evidence type="ECO:0000256" key="2">
    <source>
        <dbReference type="ARBA" id="ARBA00004752"/>
    </source>
</evidence>
<feature type="domain" description="Peptidase S11 D-Ala-D-Ala carboxypeptidase A C-terminal" evidence="15">
    <location>
        <begin position="294"/>
        <end position="385"/>
    </location>
</feature>
<feature type="signal peptide" evidence="14">
    <location>
        <begin position="1"/>
        <end position="30"/>
    </location>
</feature>
<evidence type="ECO:0000256" key="10">
    <source>
        <dbReference type="ARBA" id="ARBA00022984"/>
    </source>
</evidence>
<dbReference type="PRINTS" id="PR00725">
    <property type="entry name" value="DADACBPTASE1"/>
</dbReference>
<dbReference type="PANTHER" id="PTHR21581">
    <property type="entry name" value="D-ALANYL-D-ALANINE CARBOXYPEPTIDASE"/>
    <property type="match status" value="1"/>
</dbReference>
<dbReference type="EMBL" id="JAPMLT010000001">
    <property type="protein sequence ID" value="MCX7569124.1"/>
    <property type="molecule type" value="Genomic_DNA"/>
</dbReference>
<organism evidence="16 17">
    <name type="scientific">Tumebacillus lacus</name>
    <dbReference type="NCBI Taxonomy" id="2995335"/>
    <lineage>
        <taxon>Bacteria</taxon>
        <taxon>Bacillati</taxon>
        <taxon>Bacillota</taxon>
        <taxon>Bacilli</taxon>
        <taxon>Bacillales</taxon>
        <taxon>Alicyclobacillaceae</taxon>
        <taxon>Tumebacillus</taxon>
    </lineage>
</organism>
<evidence type="ECO:0000256" key="13">
    <source>
        <dbReference type="RuleBase" id="RU004016"/>
    </source>
</evidence>
<dbReference type="Pfam" id="PF00768">
    <property type="entry name" value="Peptidase_S11"/>
    <property type="match status" value="1"/>
</dbReference>
<dbReference type="PANTHER" id="PTHR21581:SF6">
    <property type="entry name" value="TRAFFICKING PROTEIN PARTICLE COMPLEX SUBUNIT 12"/>
    <property type="match status" value="1"/>
</dbReference>
<dbReference type="Gene3D" id="2.60.410.10">
    <property type="entry name" value="D-Ala-D-Ala carboxypeptidase, C-terminal domain"/>
    <property type="match status" value="1"/>
</dbReference>
<dbReference type="InterPro" id="IPR012907">
    <property type="entry name" value="Peptidase_S11_C"/>
</dbReference>
<dbReference type="InterPro" id="IPR012338">
    <property type="entry name" value="Beta-lactam/transpept-like"/>
</dbReference>
<dbReference type="Pfam" id="PF07943">
    <property type="entry name" value="PBP5_C"/>
    <property type="match status" value="1"/>
</dbReference>
<evidence type="ECO:0000256" key="9">
    <source>
        <dbReference type="ARBA" id="ARBA00022960"/>
    </source>
</evidence>
<evidence type="ECO:0000313" key="17">
    <source>
        <dbReference type="Proteomes" id="UP001208017"/>
    </source>
</evidence>
<dbReference type="InterPro" id="IPR018044">
    <property type="entry name" value="Peptidase_S11"/>
</dbReference>
<keyword evidence="17" id="KW-1185">Reference proteome</keyword>